<evidence type="ECO:0000256" key="3">
    <source>
        <dbReference type="ARBA" id="ARBA00023136"/>
    </source>
</evidence>
<organism evidence="6 7">
    <name type="scientific">Rhizopus oryzae</name>
    <name type="common">Mucormycosis agent</name>
    <name type="synonym">Rhizopus arrhizus var. delemar</name>
    <dbReference type="NCBI Taxonomy" id="64495"/>
    <lineage>
        <taxon>Eukaryota</taxon>
        <taxon>Fungi</taxon>
        <taxon>Fungi incertae sedis</taxon>
        <taxon>Mucoromycota</taxon>
        <taxon>Mucoromycotina</taxon>
        <taxon>Mucoromycetes</taxon>
        <taxon>Mucorales</taxon>
        <taxon>Mucorineae</taxon>
        <taxon>Rhizopodaceae</taxon>
        <taxon>Rhizopus</taxon>
    </lineage>
</organism>
<evidence type="ECO:0000313" key="6">
    <source>
        <dbReference type="EMBL" id="KAG1307295.1"/>
    </source>
</evidence>
<dbReference type="EMBL" id="JAANQT010000970">
    <property type="protein sequence ID" value="KAG1307295.1"/>
    <property type="molecule type" value="Genomic_DNA"/>
</dbReference>
<evidence type="ECO:0000256" key="2">
    <source>
        <dbReference type="ARBA" id="ARBA00005778"/>
    </source>
</evidence>
<dbReference type="GO" id="GO:0030833">
    <property type="term" value="P:regulation of actin filament polymerization"/>
    <property type="evidence" value="ECO:0007669"/>
    <property type="project" value="InterPro"/>
</dbReference>
<keyword evidence="4" id="KW-0449">Lipoprotein</keyword>
<reference evidence="6" key="1">
    <citation type="journal article" date="2020" name="Microb. Genom.">
        <title>Genetic diversity of clinical and environmental Mucorales isolates obtained from an investigation of mucormycosis cases among solid organ transplant recipients.</title>
        <authorList>
            <person name="Nguyen M.H."/>
            <person name="Kaul D."/>
            <person name="Muto C."/>
            <person name="Cheng S.J."/>
            <person name="Richter R.A."/>
            <person name="Bruno V.M."/>
            <person name="Liu G."/>
            <person name="Beyhan S."/>
            <person name="Sundermann A.J."/>
            <person name="Mounaud S."/>
            <person name="Pasculle A.W."/>
            <person name="Nierman W.C."/>
            <person name="Driscoll E."/>
            <person name="Cumbie R."/>
            <person name="Clancy C.J."/>
            <person name="Dupont C.L."/>
        </authorList>
    </citation>
    <scope>NUCLEOTIDE SEQUENCE</scope>
    <source>
        <strain evidence="6">GL11</strain>
    </source>
</reference>
<dbReference type="InterPro" id="IPR039789">
    <property type="entry name" value="CYRI"/>
</dbReference>
<dbReference type="AlphaFoldDB" id="A0A9P6X815"/>
<dbReference type="Pfam" id="PF07159">
    <property type="entry name" value="CYRIA-B_Rac1-bd"/>
    <property type="match status" value="1"/>
</dbReference>
<comment type="subcellular location">
    <subcellularLocation>
        <location evidence="1">Membrane</location>
        <topology evidence="1">Lipid-anchor</topology>
    </subcellularLocation>
</comment>
<comment type="caution">
    <text evidence="6">The sequence shown here is derived from an EMBL/GenBank/DDBJ whole genome shotgun (WGS) entry which is preliminary data.</text>
</comment>
<dbReference type="GO" id="GO:0031267">
    <property type="term" value="F:small GTPase binding"/>
    <property type="evidence" value="ECO:0007669"/>
    <property type="project" value="InterPro"/>
</dbReference>
<dbReference type="InterPro" id="IPR009828">
    <property type="entry name" value="CYRIA/CYRIB_Rac1-bd"/>
</dbReference>
<keyword evidence="3" id="KW-0472">Membrane</keyword>
<proteinExistence type="inferred from homology"/>
<dbReference type="GO" id="GO:0016020">
    <property type="term" value="C:membrane"/>
    <property type="evidence" value="ECO:0007669"/>
    <property type="project" value="UniProtKB-SubCell"/>
</dbReference>
<feature type="domain" description="CYRIA/CYRIB Rac1 binding" evidence="5">
    <location>
        <begin position="20"/>
        <end position="323"/>
    </location>
</feature>
<keyword evidence="7" id="KW-1185">Reference proteome</keyword>
<evidence type="ECO:0000256" key="4">
    <source>
        <dbReference type="ARBA" id="ARBA00023288"/>
    </source>
</evidence>
<gene>
    <name evidence="6" type="ORF">G6F64_006922</name>
</gene>
<protein>
    <recommendedName>
        <fullName evidence="5">CYRIA/CYRIB Rac1 binding domain-containing protein</fullName>
    </recommendedName>
</protein>
<accession>A0A9P6X815</accession>
<name>A0A9P6X815_RHIOR</name>
<comment type="similarity">
    <text evidence="2">Belongs to the CYRI family.</text>
</comment>
<evidence type="ECO:0000256" key="1">
    <source>
        <dbReference type="ARBA" id="ARBA00004635"/>
    </source>
</evidence>
<dbReference type="Proteomes" id="UP000716291">
    <property type="component" value="Unassembled WGS sequence"/>
</dbReference>
<evidence type="ECO:0000313" key="7">
    <source>
        <dbReference type="Proteomes" id="UP000716291"/>
    </source>
</evidence>
<dbReference type="PANTHER" id="PTHR12422">
    <property type="entry name" value="GH09096P"/>
    <property type="match status" value="1"/>
</dbReference>
<sequence length="329" mass="37250">MGQLLSSLNLRSNSDIVPEIGFDIETAAPTTEELEVYNELHALIIQPTTQLLEYFKRYQPASDSIRDAIASPSRENEDKAWEAVMPTVDMLRTFYNYSSELGTSIPTLLNVLCKDGTTKDLDRHPGLTKLFADVLDFVFEFDYIKIRNPTIQNDFSFYRRTLQRGRSLEDSDPAKSNLRTAMDEDDLANRISLFIAYSTPMLKCLIDTTVKYVQSNQSTKSVSEWLSSIWAVCYQTLSKKKTNNDSISSFCFKVMVVTIILYDHVDPQGAFSKYSPINVKNSLKIISSHNNTQQDQSSTGNLISALRYNSKHLNDESTPKAIKNIIMAT</sequence>
<evidence type="ECO:0000259" key="5">
    <source>
        <dbReference type="Pfam" id="PF07159"/>
    </source>
</evidence>